<dbReference type="AlphaFoldDB" id="T1B593"/>
<evidence type="ECO:0000259" key="2">
    <source>
        <dbReference type="Pfam" id="PF01609"/>
    </source>
</evidence>
<gene>
    <name evidence="3" type="ORF">B2A_08141</name>
</gene>
<reference evidence="3" key="1">
    <citation type="submission" date="2013-08" db="EMBL/GenBank/DDBJ databases">
        <authorList>
            <person name="Mendez C."/>
            <person name="Richter M."/>
            <person name="Ferrer M."/>
            <person name="Sanchez J."/>
        </authorList>
    </citation>
    <scope>NUCLEOTIDE SEQUENCE</scope>
</reference>
<dbReference type="InterPro" id="IPR002559">
    <property type="entry name" value="Transposase_11"/>
</dbReference>
<evidence type="ECO:0000313" key="3">
    <source>
        <dbReference type="EMBL" id="EQD48079.1"/>
    </source>
</evidence>
<feature type="domain" description="Transposase IS4-like" evidence="2">
    <location>
        <begin position="14"/>
        <end position="131"/>
    </location>
</feature>
<dbReference type="GO" id="GO:0006313">
    <property type="term" value="P:DNA transposition"/>
    <property type="evidence" value="ECO:0007669"/>
    <property type="project" value="InterPro"/>
</dbReference>
<protein>
    <submittedName>
        <fullName evidence="3">Transposase, IS4 family protein</fullName>
    </submittedName>
</protein>
<feature type="non-terminal residue" evidence="3">
    <location>
        <position position="165"/>
    </location>
</feature>
<feature type="region of interest" description="Disordered" evidence="1">
    <location>
        <begin position="133"/>
        <end position="165"/>
    </location>
</feature>
<dbReference type="GO" id="GO:0003677">
    <property type="term" value="F:DNA binding"/>
    <property type="evidence" value="ECO:0007669"/>
    <property type="project" value="InterPro"/>
</dbReference>
<sequence>MTLAAMLTELPRHRDVGARRNGKGHQESWIGYKLYIDTADGEIPISCVLTAASVHDRQLAIPLATMTAARVTNLYDLMDSAYDVAAIKQHSRDLGHVPIIDTNPRRTSGLKQELAQEAKRRRLLGHRMAEAVRHGERRTAGRCNGGLKDNHGGRTVRGRGPEKVM</sequence>
<organism evidence="3">
    <name type="scientific">mine drainage metagenome</name>
    <dbReference type="NCBI Taxonomy" id="410659"/>
    <lineage>
        <taxon>unclassified sequences</taxon>
        <taxon>metagenomes</taxon>
        <taxon>ecological metagenomes</taxon>
    </lineage>
</organism>
<evidence type="ECO:0000256" key="1">
    <source>
        <dbReference type="SAM" id="MobiDB-lite"/>
    </source>
</evidence>
<accession>T1B593</accession>
<reference evidence="3" key="2">
    <citation type="journal article" date="2014" name="ISME J.">
        <title>Microbial stratification in low pH oxic and suboxic macroscopic growths along an acid mine drainage.</title>
        <authorList>
            <person name="Mendez-Garcia C."/>
            <person name="Mesa V."/>
            <person name="Sprenger R.R."/>
            <person name="Richter M."/>
            <person name="Diez M.S."/>
            <person name="Solano J."/>
            <person name="Bargiela R."/>
            <person name="Golyshina O.V."/>
            <person name="Manteca A."/>
            <person name="Ramos J.L."/>
            <person name="Gallego J.R."/>
            <person name="Llorente I."/>
            <person name="Martins Dos Santos V.A."/>
            <person name="Jensen O.N."/>
            <person name="Pelaez A.I."/>
            <person name="Sanchez J."/>
            <person name="Ferrer M."/>
        </authorList>
    </citation>
    <scope>NUCLEOTIDE SEQUENCE</scope>
</reference>
<proteinExistence type="predicted"/>
<comment type="caution">
    <text evidence="3">The sequence shown here is derived from an EMBL/GenBank/DDBJ whole genome shotgun (WGS) entry which is preliminary data.</text>
</comment>
<dbReference type="GO" id="GO:0004803">
    <property type="term" value="F:transposase activity"/>
    <property type="evidence" value="ECO:0007669"/>
    <property type="project" value="InterPro"/>
</dbReference>
<name>T1B593_9ZZZZ</name>
<dbReference type="Pfam" id="PF01609">
    <property type="entry name" value="DDE_Tnp_1"/>
    <property type="match status" value="1"/>
</dbReference>
<dbReference type="EMBL" id="AUZZ01005853">
    <property type="protein sequence ID" value="EQD48079.1"/>
    <property type="molecule type" value="Genomic_DNA"/>
</dbReference>